<reference evidence="1 2" key="1">
    <citation type="submission" date="2015-10" db="EMBL/GenBank/DDBJ databases">
        <title>Mycobacterium gordonae draft genome assembly.</title>
        <authorList>
            <person name="Ustinova V."/>
            <person name="Smirnova T."/>
            <person name="Blagodatskikh K."/>
            <person name="Varlamov D."/>
            <person name="Larionova E."/>
            <person name="Chernousova L."/>
        </authorList>
    </citation>
    <scope>NUCLEOTIDE SEQUENCE [LARGE SCALE GENOMIC DNA]</scope>
    <source>
        <strain evidence="1 2">CTRI 14-8773</strain>
    </source>
</reference>
<evidence type="ECO:0000313" key="1">
    <source>
        <dbReference type="EMBL" id="KQH79495.1"/>
    </source>
</evidence>
<dbReference type="EMBL" id="LKTM01000099">
    <property type="protein sequence ID" value="KQH79495.1"/>
    <property type="molecule type" value="Genomic_DNA"/>
</dbReference>
<dbReference type="AlphaFoldDB" id="A0A0Q2MI38"/>
<dbReference type="Proteomes" id="UP000051677">
    <property type="component" value="Unassembled WGS sequence"/>
</dbReference>
<accession>A0A0Q2MI38</accession>
<evidence type="ECO:0000313" key="2">
    <source>
        <dbReference type="Proteomes" id="UP000051677"/>
    </source>
</evidence>
<comment type="caution">
    <text evidence="1">The sequence shown here is derived from an EMBL/GenBank/DDBJ whole genome shotgun (WGS) entry which is preliminary data.</text>
</comment>
<name>A0A0Q2MI38_MYCGO</name>
<proteinExistence type="predicted"/>
<protein>
    <submittedName>
        <fullName evidence="1">Uncharacterized protein</fullName>
    </submittedName>
</protein>
<gene>
    <name evidence="1" type="ORF">AO501_20200</name>
</gene>
<sequence length="157" mass="17563">MRRSCPVLSDDQTLAWVYAANCSLYEEDPDPPYVNIGSPIEPVMVSRTEAYRDLYARLLLLDFDADPQRITALTRLIDRDERHSPTAALVWSIAAELCQRAAAIIDGAGATKPGPERRRLLAGTKHLTRTVILGRWVPAFHAELDDELLKEYAATDD</sequence>
<organism evidence="1 2">
    <name type="scientific">Mycobacterium gordonae</name>
    <dbReference type="NCBI Taxonomy" id="1778"/>
    <lineage>
        <taxon>Bacteria</taxon>
        <taxon>Bacillati</taxon>
        <taxon>Actinomycetota</taxon>
        <taxon>Actinomycetes</taxon>
        <taxon>Mycobacteriales</taxon>
        <taxon>Mycobacteriaceae</taxon>
        <taxon>Mycobacterium</taxon>
    </lineage>
</organism>